<evidence type="ECO:0000313" key="15">
    <source>
        <dbReference type="EMBL" id="ABQ26881.1"/>
    </source>
</evidence>
<dbReference type="GO" id="GO:0000155">
    <property type="term" value="F:phosphorelay sensor kinase activity"/>
    <property type="evidence" value="ECO:0007669"/>
    <property type="project" value="InterPro"/>
</dbReference>
<sequence length="776" mass="86083">MPAKWKLTPLSIAVIYMLIGVLWAVAANLFFSGPYDEPWTFIRMEATNHAFFIIFTALILYFLIHHSLEEIMQGKEALHRANRAFKALSDCNKALIHATDEVRLMEEICRTFVEAAGYRLAWVGIAEDDEERTVRPVAQWGDEKGYLNGLKLSWSESDWGQGPTGTAIRCGTTCVVQNILLDPRWKPWREEALRHGFAASISLPLTSGERPFGALVIFAGEEGAFDNREVKLLEELADDLSYGIAALRTSADRKKVEKERKLLASVIQQALEGIILLDGNGLIQYANPAVETITGHAPDKMIGNNLQTLDCGPHMRGFYSAIWEAISRGEVRISNSIHKGKDERPYDIDAAIWTISDDSGAVSNYVALIRDVTHEVQLERQLSQAQRMEAIGTLAGGIAHDFNNNLASIITCTEMARDDVPEGSPMRELLDVVLKSSYRGRNLVKQILTFSCQVEQERQPVQVERIISECLKLLRASFPTSIEISQNIAGRPGLVQADPTQMHQIVMNLCTNAGHAMQANGGKLDIMLVNIDLDTAAVSGFPDLPSGPYLRLTVQDTGHGMDSATMERIFDPFFTTKGHGEGTGLGLSVVHGIVKNHGGAITVNSEPGKGTSFHVFLPRIDHETEYGTIDTNMSTPRGRERILFIDDEEDLVFAGKMMLERLGYEVVAKKDGGEALELFHTQPNDFDLIITDQTMPKMTGTELTREILRIRPDIPVILCTGFGHAARDFATKEGQVAAGIRELALKPLDRAEMAKTIRRVLDQQDSTEEAPWQRYS</sequence>
<dbReference type="PROSITE" id="PS50110">
    <property type="entry name" value="RESPONSE_REGULATORY"/>
    <property type="match status" value="1"/>
</dbReference>
<dbReference type="SUPFAM" id="SSF47384">
    <property type="entry name" value="Homodimeric domain of signal transducing histidine kinase"/>
    <property type="match status" value="1"/>
</dbReference>
<dbReference type="SMART" id="SM00388">
    <property type="entry name" value="HisKA"/>
    <property type="match status" value="1"/>
</dbReference>
<protein>
    <recommendedName>
        <fullName evidence="2">histidine kinase</fullName>
        <ecNumber evidence="2">2.7.13.3</ecNumber>
    </recommendedName>
</protein>
<evidence type="ECO:0000256" key="2">
    <source>
        <dbReference type="ARBA" id="ARBA00012438"/>
    </source>
</evidence>
<feature type="transmembrane region" description="Helical" evidence="10">
    <location>
        <begin position="46"/>
        <end position="64"/>
    </location>
</feature>
<dbReference type="Gene3D" id="3.30.565.10">
    <property type="entry name" value="Histidine kinase-like ATPase, C-terminal domain"/>
    <property type="match status" value="1"/>
</dbReference>
<keyword evidence="5" id="KW-0547">Nucleotide-binding</keyword>
<evidence type="ECO:0000313" key="16">
    <source>
        <dbReference type="Proteomes" id="UP000006695"/>
    </source>
</evidence>
<dbReference type="Pfam" id="PF00512">
    <property type="entry name" value="HisKA"/>
    <property type="match status" value="1"/>
</dbReference>
<dbReference type="InterPro" id="IPR035965">
    <property type="entry name" value="PAS-like_dom_sf"/>
</dbReference>
<dbReference type="InterPro" id="IPR004358">
    <property type="entry name" value="Sig_transdc_His_kin-like_C"/>
</dbReference>
<dbReference type="InterPro" id="IPR003018">
    <property type="entry name" value="GAF"/>
</dbReference>
<dbReference type="SMART" id="SM00091">
    <property type="entry name" value="PAS"/>
    <property type="match status" value="1"/>
</dbReference>
<feature type="domain" description="Response regulatory" evidence="12">
    <location>
        <begin position="641"/>
        <end position="761"/>
    </location>
</feature>
<dbReference type="Gene3D" id="1.10.287.130">
    <property type="match status" value="1"/>
</dbReference>
<dbReference type="InterPro" id="IPR036097">
    <property type="entry name" value="HisK_dim/P_sf"/>
</dbReference>
<dbReference type="InterPro" id="IPR029016">
    <property type="entry name" value="GAF-like_dom_sf"/>
</dbReference>
<dbReference type="Gene3D" id="3.30.450.40">
    <property type="match status" value="1"/>
</dbReference>
<keyword evidence="10" id="KW-0812">Transmembrane</keyword>
<keyword evidence="10" id="KW-0472">Membrane</keyword>
<dbReference type="CDD" id="cd00130">
    <property type="entry name" value="PAS"/>
    <property type="match status" value="1"/>
</dbReference>
<dbReference type="SUPFAM" id="SSF55781">
    <property type="entry name" value="GAF domain-like"/>
    <property type="match status" value="1"/>
</dbReference>
<dbReference type="PROSITE" id="PS50113">
    <property type="entry name" value="PAC"/>
    <property type="match status" value="1"/>
</dbReference>
<keyword evidence="4 15" id="KW-0808">Transferase</keyword>
<dbReference type="InterPro" id="IPR013767">
    <property type="entry name" value="PAS_fold"/>
</dbReference>
<dbReference type="PANTHER" id="PTHR43065">
    <property type="entry name" value="SENSOR HISTIDINE KINASE"/>
    <property type="match status" value="1"/>
</dbReference>
<proteinExistence type="predicted"/>
<keyword evidence="16" id="KW-1185">Reference proteome</keyword>
<dbReference type="SUPFAM" id="SSF52172">
    <property type="entry name" value="CheY-like"/>
    <property type="match status" value="1"/>
</dbReference>
<feature type="transmembrane region" description="Helical" evidence="10">
    <location>
        <begin position="7"/>
        <end position="26"/>
    </location>
</feature>
<evidence type="ECO:0000259" key="11">
    <source>
        <dbReference type="PROSITE" id="PS50109"/>
    </source>
</evidence>
<dbReference type="PROSITE" id="PS50112">
    <property type="entry name" value="PAS"/>
    <property type="match status" value="1"/>
</dbReference>
<gene>
    <name evidence="15" type="ordered locus">Gura_2707</name>
</gene>
<reference evidence="15 16" key="1">
    <citation type="submission" date="2007-05" db="EMBL/GenBank/DDBJ databases">
        <title>Complete sequence of Geobacter uraniireducens Rf4.</title>
        <authorList>
            <consortium name="US DOE Joint Genome Institute"/>
            <person name="Copeland A."/>
            <person name="Lucas S."/>
            <person name="Lapidus A."/>
            <person name="Barry K."/>
            <person name="Detter J.C."/>
            <person name="Glavina del Rio T."/>
            <person name="Hammon N."/>
            <person name="Israni S."/>
            <person name="Dalin E."/>
            <person name="Tice H."/>
            <person name="Pitluck S."/>
            <person name="Chertkov O."/>
            <person name="Brettin T."/>
            <person name="Bruce D."/>
            <person name="Han C."/>
            <person name="Schmutz J."/>
            <person name="Larimer F."/>
            <person name="Land M."/>
            <person name="Hauser L."/>
            <person name="Kyrpides N."/>
            <person name="Mikhailova N."/>
            <person name="Shelobolina E."/>
            <person name="Aklujkar M."/>
            <person name="Lovley D."/>
            <person name="Richardson P."/>
        </authorList>
    </citation>
    <scope>NUCLEOTIDE SEQUENCE [LARGE SCALE GENOMIC DNA]</scope>
    <source>
        <strain evidence="15 16">Rf4</strain>
    </source>
</reference>
<dbReference type="EC" id="2.7.13.3" evidence="2"/>
<dbReference type="EMBL" id="CP000698">
    <property type="protein sequence ID" value="ABQ26881.1"/>
    <property type="molecule type" value="Genomic_DNA"/>
</dbReference>
<evidence type="ECO:0000259" key="14">
    <source>
        <dbReference type="PROSITE" id="PS50113"/>
    </source>
</evidence>
<dbReference type="InterPro" id="IPR003594">
    <property type="entry name" value="HATPase_dom"/>
</dbReference>
<evidence type="ECO:0000256" key="8">
    <source>
        <dbReference type="ARBA" id="ARBA00023012"/>
    </source>
</evidence>
<feature type="domain" description="Histidine kinase" evidence="11">
    <location>
        <begin position="397"/>
        <end position="621"/>
    </location>
</feature>
<keyword evidence="6 15" id="KW-0418">Kinase</keyword>
<accession>A5G513</accession>
<dbReference type="RefSeq" id="WP_011939557.1">
    <property type="nucleotide sequence ID" value="NC_009483.1"/>
</dbReference>
<keyword evidence="10" id="KW-1133">Transmembrane helix</keyword>
<evidence type="ECO:0000256" key="5">
    <source>
        <dbReference type="ARBA" id="ARBA00022741"/>
    </source>
</evidence>
<dbReference type="GO" id="GO:0006355">
    <property type="term" value="P:regulation of DNA-templated transcription"/>
    <property type="evidence" value="ECO:0007669"/>
    <property type="project" value="InterPro"/>
</dbReference>
<dbReference type="PROSITE" id="PS50109">
    <property type="entry name" value="HIS_KIN"/>
    <property type="match status" value="1"/>
</dbReference>
<dbReference type="Pfam" id="PF02518">
    <property type="entry name" value="HATPase_c"/>
    <property type="match status" value="1"/>
</dbReference>
<dbReference type="GO" id="GO:0005524">
    <property type="term" value="F:ATP binding"/>
    <property type="evidence" value="ECO:0007669"/>
    <property type="project" value="UniProtKB-KW"/>
</dbReference>
<dbReference type="SUPFAM" id="SSF55874">
    <property type="entry name" value="ATPase domain of HSP90 chaperone/DNA topoisomerase II/histidine kinase"/>
    <property type="match status" value="1"/>
</dbReference>
<evidence type="ECO:0000256" key="1">
    <source>
        <dbReference type="ARBA" id="ARBA00000085"/>
    </source>
</evidence>
<dbReference type="PANTHER" id="PTHR43065:SF42">
    <property type="entry name" value="TWO-COMPONENT SENSOR PPRA"/>
    <property type="match status" value="1"/>
</dbReference>
<dbReference type="SUPFAM" id="SSF55785">
    <property type="entry name" value="PYP-like sensor domain (PAS domain)"/>
    <property type="match status" value="1"/>
</dbReference>
<dbReference type="AlphaFoldDB" id="A5G513"/>
<dbReference type="STRING" id="351605.Gura_2707"/>
<dbReference type="Gene3D" id="3.40.50.2300">
    <property type="match status" value="1"/>
</dbReference>
<feature type="modified residue" description="4-aspartylphosphate" evidence="9">
    <location>
        <position position="692"/>
    </location>
</feature>
<dbReference type="SMART" id="SM00065">
    <property type="entry name" value="GAF"/>
    <property type="match status" value="1"/>
</dbReference>
<evidence type="ECO:0000256" key="6">
    <source>
        <dbReference type="ARBA" id="ARBA00022777"/>
    </source>
</evidence>
<dbReference type="InterPro" id="IPR001789">
    <property type="entry name" value="Sig_transdc_resp-reg_receiver"/>
</dbReference>
<dbReference type="InterPro" id="IPR000014">
    <property type="entry name" value="PAS"/>
</dbReference>
<dbReference type="NCBIfam" id="TIGR00229">
    <property type="entry name" value="sensory_box"/>
    <property type="match status" value="1"/>
</dbReference>
<evidence type="ECO:0000256" key="9">
    <source>
        <dbReference type="PROSITE-ProRule" id="PRU00169"/>
    </source>
</evidence>
<comment type="catalytic activity">
    <reaction evidence="1">
        <text>ATP + protein L-histidine = ADP + protein N-phospho-L-histidine.</text>
        <dbReference type="EC" id="2.7.13.3"/>
    </reaction>
</comment>
<dbReference type="Proteomes" id="UP000006695">
    <property type="component" value="Chromosome"/>
</dbReference>
<evidence type="ECO:0000259" key="13">
    <source>
        <dbReference type="PROSITE" id="PS50112"/>
    </source>
</evidence>
<feature type="domain" description="PAC" evidence="14">
    <location>
        <begin position="327"/>
        <end position="384"/>
    </location>
</feature>
<keyword evidence="8" id="KW-0902">Two-component regulatory system</keyword>
<evidence type="ECO:0000259" key="12">
    <source>
        <dbReference type="PROSITE" id="PS50110"/>
    </source>
</evidence>
<evidence type="ECO:0000256" key="10">
    <source>
        <dbReference type="SAM" id="Phobius"/>
    </source>
</evidence>
<keyword evidence="7" id="KW-0067">ATP-binding</keyword>
<organism evidence="15 16">
    <name type="scientific">Geotalea uraniireducens (strain Rf4)</name>
    <name type="common">Geobacter uraniireducens</name>
    <dbReference type="NCBI Taxonomy" id="351605"/>
    <lineage>
        <taxon>Bacteria</taxon>
        <taxon>Pseudomonadati</taxon>
        <taxon>Thermodesulfobacteriota</taxon>
        <taxon>Desulfuromonadia</taxon>
        <taxon>Geobacterales</taxon>
        <taxon>Geobacteraceae</taxon>
        <taxon>Geotalea</taxon>
    </lineage>
</organism>
<dbReference type="Pfam" id="PF00989">
    <property type="entry name" value="PAS"/>
    <property type="match status" value="1"/>
</dbReference>
<evidence type="ECO:0000256" key="4">
    <source>
        <dbReference type="ARBA" id="ARBA00022679"/>
    </source>
</evidence>
<name>A5G513_GEOUR</name>
<dbReference type="PRINTS" id="PR00344">
    <property type="entry name" value="BCTRLSENSOR"/>
</dbReference>
<dbReference type="InterPro" id="IPR036890">
    <property type="entry name" value="HATPase_C_sf"/>
</dbReference>
<dbReference type="KEGG" id="gur:Gura_2707"/>
<dbReference type="SMART" id="SM00448">
    <property type="entry name" value="REC"/>
    <property type="match status" value="1"/>
</dbReference>
<evidence type="ECO:0000256" key="3">
    <source>
        <dbReference type="ARBA" id="ARBA00022553"/>
    </source>
</evidence>
<dbReference type="InterPro" id="IPR011006">
    <property type="entry name" value="CheY-like_superfamily"/>
</dbReference>
<dbReference type="InterPro" id="IPR000700">
    <property type="entry name" value="PAS-assoc_C"/>
</dbReference>
<dbReference type="Pfam" id="PF13185">
    <property type="entry name" value="GAF_2"/>
    <property type="match status" value="1"/>
</dbReference>
<evidence type="ECO:0000256" key="7">
    <source>
        <dbReference type="ARBA" id="ARBA00022840"/>
    </source>
</evidence>
<dbReference type="Pfam" id="PF00072">
    <property type="entry name" value="Response_reg"/>
    <property type="match status" value="1"/>
</dbReference>
<keyword evidence="3 9" id="KW-0597">Phosphoprotein</keyword>
<dbReference type="Gene3D" id="3.30.450.20">
    <property type="entry name" value="PAS domain"/>
    <property type="match status" value="1"/>
</dbReference>
<dbReference type="InterPro" id="IPR003661">
    <property type="entry name" value="HisK_dim/P_dom"/>
</dbReference>
<dbReference type="SMART" id="SM00387">
    <property type="entry name" value="HATPase_c"/>
    <property type="match status" value="1"/>
</dbReference>
<dbReference type="HOGENOM" id="CLU_000445_114_51_7"/>
<dbReference type="InterPro" id="IPR005467">
    <property type="entry name" value="His_kinase_dom"/>
</dbReference>
<feature type="domain" description="PAS" evidence="13">
    <location>
        <begin position="259"/>
        <end position="306"/>
    </location>
</feature>